<name>A0A917ULP9_9ACTN</name>
<keyword evidence="5" id="KW-1185">Reference proteome</keyword>
<feature type="compositionally biased region" description="Basic and acidic residues" evidence="1">
    <location>
        <begin position="148"/>
        <end position="167"/>
    </location>
</feature>
<feature type="region of interest" description="Disordered" evidence="1">
    <location>
        <begin position="148"/>
        <end position="173"/>
    </location>
</feature>
<comment type="caution">
    <text evidence="4">The sequence shown here is derived from an EMBL/GenBank/DDBJ whole genome shotgun (WGS) entry which is preliminary data.</text>
</comment>
<dbReference type="Gene3D" id="2.60.40.1260">
    <property type="entry name" value="Lamin Tail domain"/>
    <property type="match status" value="1"/>
</dbReference>
<keyword evidence="2" id="KW-0732">Signal</keyword>
<dbReference type="PROSITE" id="PS51841">
    <property type="entry name" value="LTD"/>
    <property type="match status" value="1"/>
</dbReference>
<organism evidence="4 5">
    <name type="scientific">Streptomyces brasiliensis</name>
    <dbReference type="NCBI Taxonomy" id="1954"/>
    <lineage>
        <taxon>Bacteria</taxon>
        <taxon>Bacillati</taxon>
        <taxon>Actinomycetota</taxon>
        <taxon>Actinomycetes</taxon>
        <taxon>Kitasatosporales</taxon>
        <taxon>Streptomycetaceae</taxon>
        <taxon>Streptomyces</taxon>
    </lineage>
</organism>
<sequence length="173" mass="19541">MSVSFPVSVRRLSAVAVAAASCVGAMALPASAAGPRHDAHRDQVAIGGVHSRSDRSLNGEWVEIRNNGRGDVNLSGWTLSDSQGHTYTFRRFWLDDRSTVRVHTGFGRDSSRDLYQNLRRAVWDERDTATLRDNRGRFIDATSWGYGRNDRSDDNRSHRNDRDDHHRDGGRRH</sequence>
<evidence type="ECO:0000259" key="3">
    <source>
        <dbReference type="PROSITE" id="PS51841"/>
    </source>
</evidence>
<feature type="chain" id="PRO_5038010551" description="LTD domain-containing protein" evidence="2">
    <location>
        <begin position="33"/>
        <end position="173"/>
    </location>
</feature>
<dbReference type="SUPFAM" id="SSF74853">
    <property type="entry name" value="Lamin A/C globular tail domain"/>
    <property type="match status" value="1"/>
</dbReference>
<gene>
    <name evidence="4" type="ORF">GCM10010121_091730</name>
</gene>
<evidence type="ECO:0000313" key="5">
    <source>
        <dbReference type="Proteomes" id="UP000657574"/>
    </source>
</evidence>
<dbReference type="Pfam" id="PF00932">
    <property type="entry name" value="LTD"/>
    <property type="match status" value="1"/>
</dbReference>
<evidence type="ECO:0000256" key="1">
    <source>
        <dbReference type="SAM" id="MobiDB-lite"/>
    </source>
</evidence>
<dbReference type="InterPro" id="IPR001322">
    <property type="entry name" value="Lamin_tail_dom"/>
</dbReference>
<dbReference type="RefSeq" id="WP_229841584.1">
    <property type="nucleotide sequence ID" value="NZ_BMQA01000093.1"/>
</dbReference>
<accession>A0A917ULP9</accession>
<feature type="signal peptide" evidence="2">
    <location>
        <begin position="1"/>
        <end position="32"/>
    </location>
</feature>
<evidence type="ECO:0000256" key="2">
    <source>
        <dbReference type="SAM" id="SignalP"/>
    </source>
</evidence>
<dbReference type="EMBL" id="BMQA01000093">
    <property type="protein sequence ID" value="GGJ66716.1"/>
    <property type="molecule type" value="Genomic_DNA"/>
</dbReference>
<dbReference type="Proteomes" id="UP000657574">
    <property type="component" value="Unassembled WGS sequence"/>
</dbReference>
<proteinExistence type="predicted"/>
<protein>
    <recommendedName>
        <fullName evidence="3">LTD domain-containing protein</fullName>
    </recommendedName>
</protein>
<reference evidence="4" key="2">
    <citation type="submission" date="2020-09" db="EMBL/GenBank/DDBJ databases">
        <authorList>
            <person name="Sun Q."/>
            <person name="Ohkuma M."/>
        </authorList>
    </citation>
    <scope>NUCLEOTIDE SEQUENCE</scope>
    <source>
        <strain evidence="4">JCM 3086</strain>
    </source>
</reference>
<dbReference type="AlphaFoldDB" id="A0A917ULP9"/>
<evidence type="ECO:0000313" key="4">
    <source>
        <dbReference type="EMBL" id="GGJ66716.1"/>
    </source>
</evidence>
<dbReference type="InterPro" id="IPR036415">
    <property type="entry name" value="Lamin_tail_dom_sf"/>
</dbReference>
<reference evidence="4" key="1">
    <citation type="journal article" date="2014" name="Int. J. Syst. Evol. Microbiol.">
        <title>Complete genome sequence of Corynebacterium casei LMG S-19264T (=DSM 44701T), isolated from a smear-ripened cheese.</title>
        <authorList>
            <consortium name="US DOE Joint Genome Institute (JGI-PGF)"/>
            <person name="Walter F."/>
            <person name="Albersmeier A."/>
            <person name="Kalinowski J."/>
            <person name="Ruckert C."/>
        </authorList>
    </citation>
    <scope>NUCLEOTIDE SEQUENCE</scope>
    <source>
        <strain evidence="4">JCM 3086</strain>
    </source>
</reference>
<feature type="domain" description="LTD" evidence="3">
    <location>
        <begin position="24"/>
        <end position="150"/>
    </location>
</feature>